<feature type="domain" description="DUF4935" evidence="1">
    <location>
        <begin position="4"/>
        <end position="182"/>
    </location>
</feature>
<dbReference type="AlphaFoldDB" id="A0A498GZI8"/>
<name>A0A498GZI8_9EURY</name>
<evidence type="ECO:0000313" key="2">
    <source>
        <dbReference type="EMBL" id="RXE56071.1"/>
    </source>
</evidence>
<dbReference type="RefSeq" id="WP_128693802.1">
    <property type="nucleotide sequence ID" value="NZ_LHQS01000002.1"/>
</dbReference>
<sequence length="235" mass="26856">MTKVFIDTNLFLGLYWSDEDTGQIFGDIETLKPHLIFPDLVFDEYLRNRDRILDVHSRQIRKTEIGELNPPFVVREQPDFARLLRIGEEYDSALQSLVSDIEGMIANPSGDPIYAAFSRLVDDPGVTIIRRTEEHVERAHRRKLLGNPPKSEKKDTIGDELIWEMILGHTADDLIFITRDATYRNHITFLTTEYGRVTGHALTIDGNISFALEQVGKEPSEALLRLEGERFESTG</sequence>
<evidence type="ECO:0000259" key="1">
    <source>
        <dbReference type="Pfam" id="PF16289"/>
    </source>
</evidence>
<accession>A0A498GZI8</accession>
<proteinExistence type="predicted"/>
<gene>
    <name evidence="2" type="ORF">ABH15_07750</name>
</gene>
<dbReference type="OrthoDB" id="106487at2157"/>
<reference evidence="2 3" key="1">
    <citation type="journal article" date="2015" name="Int. J. Syst. Evol. Microbiol.">
        <title>Methanoculleus taiwanensis sp. nov., a methanogen isolated from deep marine sediment at the deformation front area near Taiwan.</title>
        <authorList>
            <person name="Weng C.Y."/>
            <person name="Chen S.C."/>
            <person name="Lai M.C."/>
            <person name="Wu S.Y."/>
            <person name="Lin S."/>
            <person name="Yang T.F."/>
            <person name="Chen P.C."/>
        </authorList>
    </citation>
    <scope>NUCLEOTIDE SEQUENCE [LARGE SCALE GENOMIC DNA]</scope>
    <source>
        <strain evidence="2 3">CYW4</strain>
    </source>
</reference>
<dbReference type="EMBL" id="LHQS01000002">
    <property type="protein sequence ID" value="RXE56071.1"/>
    <property type="molecule type" value="Genomic_DNA"/>
</dbReference>
<protein>
    <recommendedName>
        <fullName evidence="1">DUF4935 domain-containing protein</fullName>
    </recommendedName>
</protein>
<keyword evidence="3" id="KW-1185">Reference proteome</keyword>
<comment type="caution">
    <text evidence="2">The sequence shown here is derived from an EMBL/GenBank/DDBJ whole genome shotgun (WGS) entry which is preliminary data.</text>
</comment>
<evidence type="ECO:0000313" key="3">
    <source>
        <dbReference type="Proteomes" id="UP000290932"/>
    </source>
</evidence>
<dbReference type="InterPro" id="IPR032557">
    <property type="entry name" value="DUF4935"/>
</dbReference>
<dbReference type="Proteomes" id="UP000290932">
    <property type="component" value="Unassembled WGS sequence"/>
</dbReference>
<dbReference type="Pfam" id="PF16289">
    <property type="entry name" value="PIN_12"/>
    <property type="match status" value="1"/>
</dbReference>
<organism evidence="2 3">
    <name type="scientific">Methanoculleus taiwanensis</name>
    <dbReference type="NCBI Taxonomy" id="1550565"/>
    <lineage>
        <taxon>Archaea</taxon>
        <taxon>Methanobacteriati</taxon>
        <taxon>Methanobacteriota</taxon>
        <taxon>Stenosarchaea group</taxon>
        <taxon>Methanomicrobia</taxon>
        <taxon>Methanomicrobiales</taxon>
        <taxon>Methanomicrobiaceae</taxon>
        <taxon>Methanoculleus</taxon>
    </lineage>
</organism>